<feature type="transmembrane region" description="Helical" evidence="9">
    <location>
        <begin position="69"/>
        <end position="90"/>
    </location>
</feature>
<evidence type="ECO:0000256" key="5">
    <source>
        <dbReference type="ARBA" id="ARBA00022750"/>
    </source>
</evidence>
<dbReference type="PANTHER" id="PTHR33695">
    <property type="entry name" value="LIPOPROTEIN SIGNAL PEPTIDASE"/>
    <property type="match status" value="1"/>
</dbReference>
<feature type="transmembrane region" description="Helical" evidence="9">
    <location>
        <begin position="102"/>
        <end position="123"/>
    </location>
</feature>
<comment type="catalytic activity">
    <reaction evidence="9">
        <text>Release of signal peptides from bacterial membrane prolipoproteins. Hydrolyzes -Xaa-Yaa-Zaa-|-(S,diacylglyceryl)Cys-, in which Xaa is hydrophobic (preferably Leu), and Yaa (Ala or Ser) and Zaa (Gly or Ala) have small, neutral side chains.</text>
        <dbReference type="EC" id="3.4.23.36"/>
    </reaction>
</comment>
<comment type="subcellular location">
    <subcellularLocation>
        <location evidence="9">Cell membrane</location>
        <topology evidence="9">Multi-pass membrane protein</topology>
    </subcellularLocation>
</comment>
<evidence type="ECO:0000313" key="12">
    <source>
        <dbReference type="Proteomes" id="UP000660862"/>
    </source>
</evidence>
<proteinExistence type="inferred from homology"/>
<feature type="active site" evidence="9">
    <location>
        <position position="129"/>
    </location>
</feature>
<dbReference type="HAMAP" id="MF_00161">
    <property type="entry name" value="LspA"/>
    <property type="match status" value="1"/>
</dbReference>
<feature type="active site" evidence="9">
    <location>
        <position position="147"/>
    </location>
</feature>
<keyword evidence="5 9" id="KW-0064">Aspartyl protease</keyword>
<reference evidence="11" key="2">
    <citation type="submission" date="2020-09" db="EMBL/GenBank/DDBJ databases">
        <authorList>
            <person name="Sun Q."/>
            <person name="Zhou Y."/>
        </authorList>
    </citation>
    <scope>NUCLEOTIDE SEQUENCE</scope>
    <source>
        <strain evidence="11">CGMCC 1.12195</strain>
    </source>
</reference>
<dbReference type="PRINTS" id="PR00781">
    <property type="entry name" value="LIPOSIGPTASE"/>
</dbReference>
<dbReference type="GO" id="GO:0004190">
    <property type="term" value="F:aspartic-type endopeptidase activity"/>
    <property type="evidence" value="ECO:0007669"/>
    <property type="project" value="UniProtKB-UniRule"/>
</dbReference>
<evidence type="ECO:0000256" key="1">
    <source>
        <dbReference type="ARBA" id="ARBA00006139"/>
    </source>
</evidence>
<protein>
    <recommendedName>
        <fullName evidence="9">Lipoprotein signal peptidase</fullName>
        <ecNumber evidence="9">3.4.23.36</ecNumber>
    </recommendedName>
    <alternativeName>
        <fullName evidence="9">Prolipoprotein signal peptidase</fullName>
    </alternativeName>
    <alternativeName>
        <fullName evidence="9">Signal peptidase II</fullName>
        <shortName evidence="9">SPase II</shortName>
    </alternativeName>
</protein>
<comment type="similarity">
    <text evidence="1 9 10">Belongs to the peptidase A8 family.</text>
</comment>
<evidence type="ECO:0000256" key="8">
    <source>
        <dbReference type="ARBA" id="ARBA00023136"/>
    </source>
</evidence>
<keyword evidence="3 9" id="KW-0645">Protease</keyword>
<organism evidence="11 12">
    <name type="scientific">Parapedobacter pyrenivorans</name>
    <dbReference type="NCBI Taxonomy" id="1305674"/>
    <lineage>
        <taxon>Bacteria</taxon>
        <taxon>Pseudomonadati</taxon>
        <taxon>Bacteroidota</taxon>
        <taxon>Sphingobacteriia</taxon>
        <taxon>Sphingobacteriales</taxon>
        <taxon>Sphingobacteriaceae</taxon>
        <taxon>Parapedobacter</taxon>
    </lineage>
</organism>
<dbReference type="Pfam" id="PF01252">
    <property type="entry name" value="Peptidase_A8"/>
    <property type="match status" value="1"/>
</dbReference>
<evidence type="ECO:0000256" key="2">
    <source>
        <dbReference type="ARBA" id="ARBA00022475"/>
    </source>
</evidence>
<feature type="transmembrane region" description="Helical" evidence="9">
    <location>
        <begin position="143"/>
        <end position="164"/>
    </location>
</feature>
<sequence>MNHYMKKHRRLSIIIGVLLISANIGCDQFTKSIVRNAILPNEQITVITNHLTLTKVENTGAFLSMGQSWWPPLKVALLIVLPIFALGFALHIMIKRSRPSRWFTWGLAFAIGGGTGNLIDRIIHGSVTDFLHLKAGMLQTGIFNMADVSIMVGIGMVLVDVLVFNNGRQPDTEAAIGTVNESP</sequence>
<keyword evidence="6 9" id="KW-0378">Hydrolase</keyword>
<keyword evidence="4 9" id="KW-0812">Transmembrane</keyword>
<dbReference type="AlphaFoldDB" id="A0A917HB17"/>
<dbReference type="EMBL" id="BMER01000001">
    <property type="protein sequence ID" value="GGG73132.1"/>
    <property type="molecule type" value="Genomic_DNA"/>
</dbReference>
<dbReference type="NCBIfam" id="TIGR00077">
    <property type="entry name" value="lspA"/>
    <property type="match status" value="1"/>
</dbReference>
<dbReference type="Proteomes" id="UP000660862">
    <property type="component" value="Unassembled WGS sequence"/>
</dbReference>
<reference evidence="11" key="1">
    <citation type="journal article" date="2014" name="Int. J. Syst. Evol. Microbiol.">
        <title>Complete genome sequence of Corynebacterium casei LMG S-19264T (=DSM 44701T), isolated from a smear-ripened cheese.</title>
        <authorList>
            <consortium name="US DOE Joint Genome Institute (JGI-PGF)"/>
            <person name="Walter F."/>
            <person name="Albersmeier A."/>
            <person name="Kalinowski J."/>
            <person name="Ruckert C."/>
        </authorList>
    </citation>
    <scope>NUCLEOTIDE SEQUENCE</scope>
    <source>
        <strain evidence="11">CGMCC 1.12195</strain>
    </source>
</reference>
<comment type="function">
    <text evidence="9">This protein specifically catalyzes the removal of signal peptides from prolipoproteins.</text>
</comment>
<keyword evidence="7 9" id="KW-1133">Transmembrane helix</keyword>
<keyword evidence="2 9" id="KW-1003">Cell membrane</keyword>
<name>A0A917HB17_9SPHI</name>
<dbReference type="PANTHER" id="PTHR33695:SF1">
    <property type="entry name" value="LIPOPROTEIN SIGNAL PEPTIDASE"/>
    <property type="match status" value="1"/>
</dbReference>
<evidence type="ECO:0000256" key="10">
    <source>
        <dbReference type="RuleBase" id="RU004181"/>
    </source>
</evidence>
<keyword evidence="8 9" id="KW-0472">Membrane</keyword>
<evidence type="ECO:0000313" key="11">
    <source>
        <dbReference type="EMBL" id="GGG73132.1"/>
    </source>
</evidence>
<evidence type="ECO:0000256" key="4">
    <source>
        <dbReference type="ARBA" id="ARBA00022692"/>
    </source>
</evidence>
<dbReference type="EC" id="3.4.23.36" evidence="9"/>
<evidence type="ECO:0000256" key="9">
    <source>
        <dbReference type="HAMAP-Rule" id="MF_00161"/>
    </source>
</evidence>
<dbReference type="GO" id="GO:0006508">
    <property type="term" value="P:proteolysis"/>
    <property type="evidence" value="ECO:0007669"/>
    <property type="project" value="UniProtKB-KW"/>
</dbReference>
<dbReference type="GO" id="GO:0005886">
    <property type="term" value="C:plasma membrane"/>
    <property type="evidence" value="ECO:0007669"/>
    <property type="project" value="UniProtKB-SubCell"/>
</dbReference>
<comment type="pathway">
    <text evidence="9">Protein modification; lipoprotein biosynthesis (signal peptide cleavage).</text>
</comment>
<evidence type="ECO:0000256" key="7">
    <source>
        <dbReference type="ARBA" id="ARBA00022989"/>
    </source>
</evidence>
<keyword evidence="11" id="KW-0449">Lipoprotein</keyword>
<evidence type="ECO:0000256" key="6">
    <source>
        <dbReference type="ARBA" id="ARBA00022801"/>
    </source>
</evidence>
<evidence type="ECO:0000256" key="3">
    <source>
        <dbReference type="ARBA" id="ARBA00022670"/>
    </source>
</evidence>
<accession>A0A917HB17</accession>
<dbReference type="InterPro" id="IPR001872">
    <property type="entry name" value="Peptidase_A8"/>
</dbReference>
<gene>
    <name evidence="9 11" type="primary">lspA</name>
    <name evidence="11" type="ORF">GCM10007415_00610</name>
</gene>
<keyword evidence="12" id="KW-1185">Reference proteome</keyword>
<comment type="caution">
    <text evidence="11">The sequence shown here is derived from an EMBL/GenBank/DDBJ whole genome shotgun (WGS) entry which is preliminary data.</text>
</comment>
<comment type="caution">
    <text evidence="9">Lacks conserved residue(s) required for the propagation of feature annotation.</text>
</comment>